<comment type="caution">
    <text evidence="1">The sequence shown here is derived from an EMBL/GenBank/DDBJ whole genome shotgun (WGS) entry which is preliminary data.</text>
</comment>
<sequence>MTLDGVYCAALPRAINKSANGNGELNRRLSSSSYAPPQMRSLEIELHHVLSMLRQRINTYKSLVYRLHPELLREINSFLPDADPITATHVCHHWRAMLFSTPTLWSYVAFSPLKKSKAYLERVCKAPIHIFLDAKLDEPFLALLRDKTTQIVSINCRIQTLEPDWGIRSFPSLGDFGLTGSVAFFGAGQVADLERRVEMFPSLTLLSVLDTIDGLRLRTPHLTHFQFGFHEPNYWKSGGGVHLLVDLFRSCPMLEAIDIDYPNMPVERPGTRGSFVVHLPHLRSFTQGHGINGNLSELLDQISCPSTCSIVLNLFSTGHNSDGMRIGNMFPASHFRETNFTDVRRVKIKPSDEHFTESSRFRFVIEFTNARGTKIYLYMFHFRNDDLESLREPIYFSHMKPILKECVEEISKGGSVEILCLEGRMDLGDFVTPTVLSKINTLILSDVAIPSWFLPSSMHPWDDRQRPGGIRKCILHFRQLQLQDVDAVETLMQLAQYQKVKGCQFDVLHLTSADPEWSLLDEELCVLSGCVRQLDVLAGDNALDWKADRYFLNGLEHCQWFGMNPEFILAVEWW</sequence>
<evidence type="ECO:0000313" key="1">
    <source>
        <dbReference type="EMBL" id="KAF9649607.1"/>
    </source>
</evidence>
<reference evidence="1" key="1">
    <citation type="submission" date="2019-10" db="EMBL/GenBank/DDBJ databases">
        <authorList>
            <consortium name="DOE Joint Genome Institute"/>
            <person name="Kuo A."/>
            <person name="Miyauchi S."/>
            <person name="Kiss E."/>
            <person name="Drula E."/>
            <person name="Kohler A."/>
            <person name="Sanchez-Garcia M."/>
            <person name="Andreopoulos B."/>
            <person name="Barry K.W."/>
            <person name="Bonito G."/>
            <person name="Buee M."/>
            <person name="Carver A."/>
            <person name="Chen C."/>
            <person name="Cichocki N."/>
            <person name="Clum A."/>
            <person name="Culley D."/>
            <person name="Crous P.W."/>
            <person name="Fauchery L."/>
            <person name="Girlanda M."/>
            <person name="Hayes R."/>
            <person name="Keri Z."/>
            <person name="Labutti K."/>
            <person name="Lipzen A."/>
            <person name="Lombard V."/>
            <person name="Magnuson J."/>
            <person name="Maillard F."/>
            <person name="Morin E."/>
            <person name="Murat C."/>
            <person name="Nolan M."/>
            <person name="Ohm R."/>
            <person name="Pangilinan J."/>
            <person name="Pereira M."/>
            <person name="Perotto S."/>
            <person name="Peter M."/>
            <person name="Riley R."/>
            <person name="Sitrit Y."/>
            <person name="Stielow B."/>
            <person name="Szollosi G."/>
            <person name="Zifcakova L."/>
            <person name="Stursova M."/>
            <person name="Spatafora J.W."/>
            <person name="Tedersoo L."/>
            <person name="Vaario L.-M."/>
            <person name="Yamada A."/>
            <person name="Yan M."/>
            <person name="Wang P."/>
            <person name="Xu J."/>
            <person name="Bruns T."/>
            <person name="Baldrian P."/>
            <person name="Vilgalys R."/>
            <person name="Henrissat B."/>
            <person name="Grigoriev I.V."/>
            <person name="Hibbett D."/>
            <person name="Nagy L.G."/>
            <person name="Martin F.M."/>
        </authorList>
    </citation>
    <scope>NUCLEOTIDE SEQUENCE</scope>
    <source>
        <strain evidence="1">P2</strain>
    </source>
</reference>
<accession>A0ACB6ZJ32</accession>
<protein>
    <submittedName>
        <fullName evidence="1">Uncharacterized protein</fullName>
    </submittedName>
</protein>
<dbReference type="EMBL" id="MU117995">
    <property type="protein sequence ID" value="KAF9649607.1"/>
    <property type="molecule type" value="Genomic_DNA"/>
</dbReference>
<organism evidence="1 2">
    <name type="scientific">Thelephora ganbajun</name>
    <name type="common">Ganba fungus</name>
    <dbReference type="NCBI Taxonomy" id="370292"/>
    <lineage>
        <taxon>Eukaryota</taxon>
        <taxon>Fungi</taxon>
        <taxon>Dikarya</taxon>
        <taxon>Basidiomycota</taxon>
        <taxon>Agaricomycotina</taxon>
        <taxon>Agaricomycetes</taxon>
        <taxon>Thelephorales</taxon>
        <taxon>Thelephoraceae</taxon>
        <taxon>Thelephora</taxon>
    </lineage>
</organism>
<dbReference type="Proteomes" id="UP000886501">
    <property type="component" value="Unassembled WGS sequence"/>
</dbReference>
<proteinExistence type="predicted"/>
<evidence type="ECO:0000313" key="2">
    <source>
        <dbReference type="Proteomes" id="UP000886501"/>
    </source>
</evidence>
<gene>
    <name evidence="1" type="ORF">BDM02DRAFT_3186108</name>
</gene>
<reference evidence="1" key="2">
    <citation type="journal article" date="2020" name="Nat. Commun.">
        <title>Large-scale genome sequencing of mycorrhizal fungi provides insights into the early evolution of symbiotic traits.</title>
        <authorList>
            <person name="Miyauchi S."/>
            <person name="Kiss E."/>
            <person name="Kuo A."/>
            <person name="Drula E."/>
            <person name="Kohler A."/>
            <person name="Sanchez-Garcia M."/>
            <person name="Morin E."/>
            <person name="Andreopoulos B."/>
            <person name="Barry K.W."/>
            <person name="Bonito G."/>
            <person name="Buee M."/>
            <person name="Carver A."/>
            <person name="Chen C."/>
            <person name="Cichocki N."/>
            <person name="Clum A."/>
            <person name="Culley D."/>
            <person name="Crous P.W."/>
            <person name="Fauchery L."/>
            <person name="Girlanda M."/>
            <person name="Hayes R.D."/>
            <person name="Keri Z."/>
            <person name="LaButti K."/>
            <person name="Lipzen A."/>
            <person name="Lombard V."/>
            <person name="Magnuson J."/>
            <person name="Maillard F."/>
            <person name="Murat C."/>
            <person name="Nolan M."/>
            <person name="Ohm R.A."/>
            <person name="Pangilinan J."/>
            <person name="Pereira M.F."/>
            <person name="Perotto S."/>
            <person name="Peter M."/>
            <person name="Pfister S."/>
            <person name="Riley R."/>
            <person name="Sitrit Y."/>
            <person name="Stielow J.B."/>
            <person name="Szollosi G."/>
            <person name="Zifcakova L."/>
            <person name="Stursova M."/>
            <person name="Spatafora J.W."/>
            <person name="Tedersoo L."/>
            <person name="Vaario L.M."/>
            <person name="Yamada A."/>
            <person name="Yan M."/>
            <person name="Wang P."/>
            <person name="Xu J."/>
            <person name="Bruns T."/>
            <person name="Baldrian P."/>
            <person name="Vilgalys R."/>
            <person name="Dunand C."/>
            <person name="Henrissat B."/>
            <person name="Grigoriev I.V."/>
            <person name="Hibbett D."/>
            <person name="Nagy L.G."/>
            <person name="Martin F.M."/>
        </authorList>
    </citation>
    <scope>NUCLEOTIDE SEQUENCE</scope>
    <source>
        <strain evidence="1">P2</strain>
    </source>
</reference>
<name>A0ACB6ZJ32_THEGA</name>
<keyword evidence="2" id="KW-1185">Reference proteome</keyword>